<dbReference type="FunFam" id="1.10.630.10:FF:000018">
    <property type="entry name" value="Cytochrome P450 monooxygenase"/>
    <property type="match status" value="1"/>
</dbReference>
<dbReference type="InterPro" id="IPR002397">
    <property type="entry name" value="Cyt_P450_B"/>
</dbReference>
<keyword evidence="4 7" id="KW-0560">Oxidoreductase</keyword>
<protein>
    <submittedName>
        <fullName evidence="8">Cytochrome P450</fullName>
    </submittedName>
</protein>
<keyword evidence="6 7" id="KW-0503">Monooxygenase</keyword>
<dbReference type="Proteomes" id="UP000323242">
    <property type="component" value="Unassembled WGS sequence"/>
</dbReference>
<dbReference type="GO" id="GO:0016705">
    <property type="term" value="F:oxidoreductase activity, acting on paired donors, with incorporation or reduction of molecular oxygen"/>
    <property type="evidence" value="ECO:0007669"/>
    <property type="project" value="InterPro"/>
</dbReference>
<dbReference type="InterPro" id="IPR017972">
    <property type="entry name" value="Cyt_P450_CS"/>
</dbReference>
<keyword evidence="9" id="KW-1185">Reference proteome</keyword>
<dbReference type="EMBL" id="VSZQ01000003">
    <property type="protein sequence ID" value="TYR66403.1"/>
    <property type="molecule type" value="Genomic_DNA"/>
</dbReference>
<dbReference type="InterPro" id="IPR001128">
    <property type="entry name" value="Cyt_P450"/>
</dbReference>
<evidence type="ECO:0000256" key="2">
    <source>
        <dbReference type="ARBA" id="ARBA00022617"/>
    </source>
</evidence>
<proteinExistence type="inferred from homology"/>
<evidence type="ECO:0000256" key="7">
    <source>
        <dbReference type="RuleBase" id="RU000461"/>
    </source>
</evidence>
<comment type="caution">
    <text evidence="8">The sequence shown here is derived from an EMBL/GenBank/DDBJ whole genome shotgun (WGS) entry which is preliminary data.</text>
</comment>
<evidence type="ECO:0000256" key="3">
    <source>
        <dbReference type="ARBA" id="ARBA00022723"/>
    </source>
</evidence>
<keyword evidence="3 7" id="KW-0479">Metal-binding</keyword>
<comment type="similarity">
    <text evidence="1 7">Belongs to the cytochrome P450 family.</text>
</comment>
<dbReference type="PRINTS" id="PR00385">
    <property type="entry name" value="P450"/>
</dbReference>
<evidence type="ECO:0000256" key="5">
    <source>
        <dbReference type="ARBA" id="ARBA00023004"/>
    </source>
</evidence>
<dbReference type="PROSITE" id="PS00086">
    <property type="entry name" value="CYTOCHROME_P450"/>
    <property type="match status" value="1"/>
</dbReference>
<dbReference type="AlphaFoldDB" id="A0A5D4JS25"/>
<dbReference type="RefSeq" id="WP_109196045.1">
    <property type="nucleotide sequence ID" value="NZ_VSZQ01000003.1"/>
</dbReference>
<dbReference type="SUPFAM" id="SSF48264">
    <property type="entry name" value="Cytochrome P450"/>
    <property type="match status" value="1"/>
</dbReference>
<gene>
    <name evidence="8" type="ORF">FY004_00985</name>
</gene>
<sequence>MNECPMGKRPAALAYPFTESERLEVDPTYARLRNGEGLALVQPPFGGEGWLAARYEDVRTVLSDPRFSRARALHEDVPRMVPFLPPPDTIMAMDPPDHNRLRKMLAQAFTMRRVEKMRPKVQSVVDRQIDLLEKAGTPADLMGDFAVPVSMTVITELLGVPYEDRDRFGTWVGIIFSASHPPEEAMAANESLTGYLAGLVAQRRERPGDDLLSVLVEARDSGDRLTESEMVGLATAVLIAGFDVTSNHLGNMLYALLASPEHLGQLREDPGMVPGAVEEMLRYIRPATGESIPRVATEDVELGGVRIKAGEAVLPSTMSANRDASVFENPDVMDFGRKHNPHIAFGYGAHHCVGAQLARLELQVAIATLLERLPGLRPAVPVAEVPWRDARNVWSSPAELKATW</sequence>
<evidence type="ECO:0000256" key="4">
    <source>
        <dbReference type="ARBA" id="ARBA00023002"/>
    </source>
</evidence>
<evidence type="ECO:0000256" key="6">
    <source>
        <dbReference type="ARBA" id="ARBA00023033"/>
    </source>
</evidence>
<dbReference type="PANTHER" id="PTHR46696">
    <property type="entry name" value="P450, PUTATIVE (EUROFUNG)-RELATED"/>
    <property type="match status" value="1"/>
</dbReference>
<name>A0A5D4JS25_9ACTN</name>
<accession>A0A5D4JS25</accession>
<evidence type="ECO:0000313" key="8">
    <source>
        <dbReference type="EMBL" id="TYR66403.1"/>
    </source>
</evidence>
<dbReference type="GO" id="GO:0004497">
    <property type="term" value="F:monooxygenase activity"/>
    <property type="evidence" value="ECO:0007669"/>
    <property type="project" value="UniProtKB-KW"/>
</dbReference>
<keyword evidence="2 7" id="KW-0349">Heme</keyword>
<dbReference type="PANTHER" id="PTHR46696:SF1">
    <property type="entry name" value="CYTOCHROME P450 YJIB-RELATED"/>
    <property type="match status" value="1"/>
</dbReference>
<dbReference type="InterPro" id="IPR036396">
    <property type="entry name" value="Cyt_P450_sf"/>
</dbReference>
<dbReference type="CDD" id="cd11031">
    <property type="entry name" value="Cyp158A-like"/>
    <property type="match status" value="1"/>
</dbReference>
<keyword evidence="5 7" id="KW-0408">Iron</keyword>
<evidence type="ECO:0000256" key="1">
    <source>
        <dbReference type="ARBA" id="ARBA00010617"/>
    </source>
</evidence>
<dbReference type="PRINTS" id="PR00359">
    <property type="entry name" value="BP450"/>
</dbReference>
<evidence type="ECO:0000313" key="9">
    <source>
        <dbReference type="Proteomes" id="UP000323242"/>
    </source>
</evidence>
<reference evidence="8 9" key="1">
    <citation type="submission" date="2019-08" db="EMBL/GenBank/DDBJ databases">
        <title>Draft genome for granaticin producer strain Streptomyces parvus C05.</title>
        <authorList>
            <person name="Gonzalez-Pimentel J.L."/>
        </authorList>
    </citation>
    <scope>NUCLEOTIDE SEQUENCE [LARGE SCALE GENOMIC DNA]</scope>
    <source>
        <strain evidence="8 9">C05</strain>
    </source>
</reference>
<organism evidence="8 9">
    <name type="scientific">Streptomyces parvus</name>
    <dbReference type="NCBI Taxonomy" id="66428"/>
    <lineage>
        <taxon>Bacteria</taxon>
        <taxon>Bacillati</taxon>
        <taxon>Actinomycetota</taxon>
        <taxon>Actinomycetes</taxon>
        <taxon>Kitasatosporales</taxon>
        <taxon>Streptomycetaceae</taxon>
        <taxon>Streptomyces</taxon>
    </lineage>
</organism>
<dbReference type="Gene3D" id="1.10.630.10">
    <property type="entry name" value="Cytochrome P450"/>
    <property type="match status" value="1"/>
</dbReference>
<dbReference type="Pfam" id="PF00067">
    <property type="entry name" value="p450"/>
    <property type="match status" value="1"/>
</dbReference>
<dbReference type="GO" id="GO:0005506">
    <property type="term" value="F:iron ion binding"/>
    <property type="evidence" value="ECO:0007669"/>
    <property type="project" value="InterPro"/>
</dbReference>
<dbReference type="GO" id="GO:0020037">
    <property type="term" value="F:heme binding"/>
    <property type="evidence" value="ECO:0007669"/>
    <property type="project" value="InterPro"/>
</dbReference>